<evidence type="ECO:0000313" key="9">
    <source>
        <dbReference type="EMBL" id="TMW66253.1"/>
    </source>
</evidence>
<keyword evidence="5" id="KW-0175">Coiled coil</keyword>
<sequence>MSGAFPPSGVSDEMRTLLDGQKKLHESILKLQQQIEEEEAVYLEETAHGNIIRGWDGFIDSKQSRKDAVLKKVKPYTEAEHLFSTCCSYRTVASEPSIDLVEYNPREETPSIRRRGSMSSIATSGASRATSALKLERKSSFTQTSSGNAASVAAAAAAALAASLGKPPKTKKRRRLDRVEALQTASATHSETGEDDEKEPPSTKKSRDAGDDDFLDLI</sequence>
<dbReference type="EMBL" id="SPLM01000036">
    <property type="protein sequence ID" value="TMW66253.1"/>
    <property type="molecule type" value="Genomic_DNA"/>
</dbReference>
<organism evidence="9 10">
    <name type="scientific">Pythium oligandrum</name>
    <name type="common">Mycoparasitic fungus</name>
    <dbReference type="NCBI Taxonomy" id="41045"/>
    <lineage>
        <taxon>Eukaryota</taxon>
        <taxon>Sar</taxon>
        <taxon>Stramenopiles</taxon>
        <taxon>Oomycota</taxon>
        <taxon>Peronosporomycetes</taxon>
        <taxon>Pythiales</taxon>
        <taxon>Pythiaceae</taxon>
        <taxon>Pythium</taxon>
    </lineage>
</organism>
<feature type="compositionally biased region" description="Polar residues" evidence="8">
    <location>
        <begin position="117"/>
        <end position="129"/>
    </location>
</feature>
<accession>A0A8K1FQ47</accession>
<keyword evidence="4" id="KW-0805">Transcription regulation</keyword>
<evidence type="ECO:0008006" key="11">
    <source>
        <dbReference type="Google" id="ProtNLM"/>
    </source>
</evidence>
<dbReference type="GO" id="GO:0006325">
    <property type="term" value="P:chromatin organization"/>
    <property type="evidence" value="ECO:0007669"/>
    <property type="project" value="UniProtKB-KW"/>
</dbReference>
<comment type="caution">
    <text evidence="9">The sequence shown here is derived from an EMBL/GenBank/DDBJ whole genome shotgun (WGS) entry which is preliminary data.</text>
</comment>
<keyword evidence="3" id="KW-0156">Chromatin regulator</keyword>
<comment type="subcellular location">
    <subcellularLocation>
        <location evidence="1">Nucleus</location>
    </subcellularLocation>
</comment>
<comment type="similarity">
    <text evidence="2">Belongs to the EAF6 family.</text>
</comment>
<proteinExistence type="inferred from homology"/>
<evidence type="ECO:0000256" key="8">
    <source>
        <dbReference type="SAM" id="MobiDB-lite"/>
    </source>
</evidence>
<evidence type="ECO:0000256" key="6">
    <source>
        <dbReference type="ARBA" id="ARBA00023163"/>
    </source>
</evidence>
<feature type="compositionally biased region" description="Basic and acidic residues" evidence="8">
    <location>
        <begin position="199"/>
        <end position="209"/>
    </location>
</feature>
<name>A0A8K1FQ47_PYTOL</name>
<evidence type="ECO:0000256" key="4">
    <source>
        <dbReference type="ARBA" id="ARBA00023015"/>
    </source>
</evidence>
<gene>
    <name evidence="9" type="ORF">Poli38472_004018</name>
</gene>
<evidence type="ECO:0000256" key="1">
    <source>
        <dbReference type="ARBA" id="ARBA00004123"/>
    </source>
</evidence>
<dbReference type="OrthoDB" id="440324at2759"/>
<dbReference type="AlphaFoldDB" id="A0A8K1FQ47"/>
<evidence type="ECO:0000256" key="5">
    <source>
        <dbReference type="ARBA" id="ARBA00023054"/>
    </source>
</evidence>
<protein>
    <recommendedName>
        <fullName evidence="11">Chromatin modification-related protein MEAF6</fullName>
    </recommendedName>
</protein>
<dbReference type="GO" id="GO:0000123">
    <property type="term" value="C:histone acetyltransferase complex"/>
    <property type="evidence" value="ECO:0007669"/>
    <property type="project" value="InterPro"/>
</dbReference>
<reference evidence="9" key="1">
    <citation type="submission" date="2019-03" db="EMBL/GenBank/DDBJ databases">
        <title>Long read genome sequence of the mycoparasitic Pythium oligandrum ATCC 38472 isolated from sugarbeet rhizosphere.</title>
        <authorList>
            <person name="Gaulin E."/>
        </authorList>
    </citation>
    <scope>NUCLEOTIDE SEQUENCE</scope>
    <source>
        <strain evidence="9">ATCC 38472_TT</strain>
    </source>
</reference>
<evidence type="ECO:0000256" key="7">
    <source>
        <dbReference type="ARBA" id="ARBA00023242"/>
    </source>
</evidence>
<dbReference type="InterPro" id="IPR015418">
    <property type="entry name" value="Eaf6"/>
</dbReference>
<feature type="region of interest" description="Disordered" evidence="8">
    <location>
        <begin position="161"/>
        <end position="218"/>
    </location>
</feature>
<keyword evidence="7" id="KW-0539">Nucleus</keyword>
<dbReference type="Pfam" id="PF09340">
    <property type="entry name" value="NuA4"/>
    <property type="match status" value="1"/>
</dbReference>
<keyword evidence="6" id="KW-0804">Transcription</keyword>
<dbReference type="PANTHER" id="PTHR13476">
    <property type="entry name" value="CHROMATIN MODIFICATION-RELATED PROTEIN MEAF6"/>
    <property type="match status" value="1"/>
</dbReference>
<keyword evidence="10" id="KW-1185">Reference proteome</keyword>
<dbReference type="Proteomes" id="UP000794436">
    <property type="component" value="Unassembled WGS sequence"/>
</dbReference>
<evidence type="ECO:0000256" key="3">
    <source>
        <dbReference type="ARBA" id="ARBA00022853"/>
    </source>
</evidence>
<evidence type="ECO:0000313" key="10">
    <source>
        <dbReference type="Proteomes" id="UP000794436"/>
    </source>
</evidence>
<dbReference type="GO" id="GO:0005634">
    <property type="term" value="C:nucleus"/>
    <property type="evidence" value="ECO:0007669"/>
    <property type="project" value="UniProtKB-SubCell"/>
</dbReference>
<evidence type="ECO:0000256" key="2">
    <source>
        <dbReference type="ARBA" id="ARBA00010916"/>
    </source>
</evidence>
<feature type="region of interest" description="Disordered" evidence="8">
    <location>
        <begin position="106"/>
        <end position="129"/>
    </location>
</feature>